<evidence type="ECO:0000313" key="2">
    <source>
        <dbReference type="EMBL" id="OQW86665.1"/>
    </source>
</evidence>
<comment type="caution">
    <text evidence="2">The sequence shown here is derived from an EMBL/GenBank/DDBJ whole genome shotgun (WGS) entry which is preliminary data.</text>
</comment>
<dbReference type="AlphaFoldDB" id="A0A1W9KQY1"/>
<name>A0A1W9KQY1_9BURK</name>
<organism evidence="2 3">
    <name type="scientific">Rhodoferax ferrireducens</name>
    <dbReference type="NCBI Taxonomy" id="192843"/>
    <lineage>
        <taxon>Bacteria</taxon>
        <taxon>Pseudomonadati</taxon>
        <taxon>Pseudomonadota</taxon>
        <taxon>Betaproteobacteria</taxon>
        <taxon>Burkholderiales</taxon>
        <taxon>Comamonadaceae</taxon>
        <taxon>Rhodoferax</taxon>
    </lineage>
</organism>
<protein>
    <recommendedName>
        <fullName evidence="1">DUF7832 domain-containing protein</fullName>
    </recommendedName>
</protein>
<dbReference type="EMBL" id="MTEI01000014">
    <property type="protein sequence ID" value="OQW86665.1"/>
    <property type="molecule type" value="Genomic_DNA"/>
</dbReference>
<proteinExistence type="predicted"/>
<gene>
    <name evidence="2" type="ORF">BWK72_16405</name>
</gene>
<dbReference type="InterPro" id="IPR057154">
    <property type="entry name" value="DUF7832"/>
</dbReference>
<reference evidence="2 3" key="1">
    <citation type="submission" date="2017-01" db="EMBL/GenBank/DDBJ databases">
        <title>Novel large sulfur bacteria in the metagenomes of groundwater-fed chemosynthetic microbial mats in the Lake Huron basin.</title>
        <authorList>
            <person name="Sharrar A.M."/>
            <person name="Flood B.E."/>
            <person name="Bailey J.V."/>
            <person name="Jones D.S."/>
            <person name="Biddanda B."/>
            <person name="Ruberg S.A."/>
            <person name="Marcus D.N."/>
            <person name="Dick G.J."/>
        </authorList>
    </citation>
    <scope>NUCLEOTIDE SEQUENCE [LARGE SCALE GENOMIC DNA]</scope>
    <source>
        <strain evidence="2">A7</strain>
    </source>
</reference>
<feature type="domain" description="DUF7832" evidence="1">
    <location>
        <begin position="2"/>
        <end position="100"/>
    </location>
</feature>
<evidence type="ECO:0000313" key="3">
    <source>
        <dbReference type="Proteomes" id="UP000192505"/>
    </source>
</evidence>
<dbReference type="Proteomes" id="UP000192505">
    <property type="component" value="Unassembled WGS sequence"/>
</dbReference>
<accession>A0A1W9KQY1</accession>
<evidence type="ECO:0000259" key="1">
    <source>
        <dbReference type="Pfam" id="PF25191"/>
    </source>
</evidence>
<dbReference type="Pfam" id="PF25191">
    <property type="entry name" value="DUF7832"/>
    <property type="match status" value="1"/>
</dbReference>
<sequence length="388" mass="44122">MKYDDAEIYTDCEVEVDDIGLLSGTHIGFYLAWAVKNSLLANRLRADAEAVLQDPTLGRALLFNRCDGKLTSDDLNDRGNAFTQSYYESSYMRDYVALFALDEDDPAALFKVDNTAANYAKVAQWLDASFGEWQNLAALPSDVKLLQLMEAQFAPWLLSQGFIRDPNAFYKEKARYIKTGPWGQHCLMLSALDDRPKMYSMALEVSSTFNTLATWVRDEMRIDNPRITSEPPATYYEPRHHWLGDWPVPLIPFRGGPVHAIPLTDVRQIEPAIGILCRRAQKVLPDLLASLENLDGYVRLYCGDPARVPEPWRVKTYNEGPFVSVSYLTLLRLLCAELAHHPNLRAMCDHAERALDAAEPALRKQMFGAEVQEMRARLMRLRARMLSR</sequence>